<dbReference type="RefSeq" id="WP_340334162.1">
    <property type="nucleotide sequence ID" value="NZ_JBBKZS010000002.1"/>
</dbReference>
<dbReference type="EMBL" id="JBBKZS010000002">
    <property type="protein sequence ID" value="MEJ8854073.1"/>
    <property type="molecule type" value="Genomic_DNA"/>
</dbReference>
<accession>A0ABU8X2N0</accession>
<dbReference type="InterPro" id="IPR032710">
    <property type="entry name" value="NTF2-like_dom_sf"/>
</dbReference>
<reference evidence="2 3" key="1">
    <citation type="submission" date="2024-03" db="EMBL/GenBank/DDBJ databases">
        <title>Novel species of the genus Variovorax.</title>
        <authorList>
            <person name="Liu Q."/>
            <person name="Xin Y.-H."/>
        </authorList>
    </citation>
    <scope>NUCLEOTIDE SEQUENCE [LARGE SCALE GENOMIC DNA]</scope>
    <source>
        <strain evidence="2 3">KACC 18901</strain>
    </source>
</reference>
<proteinExistence type="predicted"/>
<sequence>MNTATATLDAAAIAQRYIALWNETDAARRQQMLESGWAEDARYVDPMGQASGREEISSMIGVVHAHYPGFRFALAGKADAHGDNLRFSWTLGPSGAADLIQGTDFARLDDGKLQSVTGFLDKVPQKA</sequence>
<protein>
    <submittedName>
        <fullName evidence="2">Nuclear transport factor 2 family protein</fullName>
    </submittedName>
</protein>
<gene>
    <name evidence="2" type="ORF">WKW79_05810</name>
</gene>
<evidence type="ECO:0000313" key="2">
    <source>
        <dbReference type="EMBL" id="MEJ8854073.1"/>
    </source>
</evidence>
<feature type="domain" description="SnoaL-like" evidence="1">
    <location>
        <begin position="14"/>
        <end position="114"/>
    </location>
</feature>
<name>A0ABU8X2N0_9BURK</name>
<evidence type="ECO:0000313" key="3">
    <source>
        <dbReference type="Proteomes" id="UP001367030"/>
    </source>
</evidence>
<dbReference type="InterPro" id="IPR037401">
    <property type="entry name" value="SnoaL-like"/>
</dbReference>
<comment type="caution">
    <text evidence="2">The sequence shown here is derived from an EMBL/GenBank/DDBJ whole genome shotgun (WGS) entry which is preliminary data.</text>
</comment>
<dbReference type="Proteomes" id="UP001367030">
    <property type="component" value="Unassembled WGS sequence"/>
</dbReference>
<organism evidence="2 3">
    <name type="scientific">Variovorax robiniae</name>
    <dbReference type="NCBI Taxonomy" id="1836199"/>
    <lineage>
        <taxon>Bacteria</taxon>
        <taxon>Pseudomonadati</taxon>
        <taxon>Pseudomonadota</taxon>
        <taxon>Betaproteobacteria</taxon>
        <taxon>Burkholderiales</taxon>
        <taxon>Comamonadaceae</taxon>
        <taxon>Variovorax</taxon>
    </lineage>
</organism>
<dbReference type="Gene3D" id="3.10.450.50">
    <property type="match status" value="1"/>
</dbReference>
<dbReference type="Pfam" id="PF12680">
    <property type="entry name" value="SnoaL_2"/>
    <property type="match status" value="1"/>
</dbReference>
<dbReference type="SUPFAM" id="SSF54427">
    <property type="entry name" value="NTF2-like"/>
    <property type="match status" value="1"/>
</dbReference>
<keyword evidence="3" id="KW-1185">Reference proteome</keyword>
<evidence type="ECO:0000259" key="1">
    <source>
        <dbReference type="Pfam" id="PF12680"/>
    </source>
</evidence>